<dbReference type="PROSITE" id="PS00105">
    <property type="entry name" value="AA_TRANSFER_CLASS_1"/>
    <property type="match status" value="1"/>
</dbReference>
<dbReference type="PANTHER" id="PTHR11879:SF38">
    <property type="entry name" value="ASPARTATE AMINOTRANSFERASE"/>
    <property type="match status" value="1"/>
</dbReference>
<dbReference type="GO" id="GO:0030170">
    <property type="term" value="F:pyridoxal phosphate binding"/>
    <property type="evidence" value="ECO:0007669"/>
    <property type="project" value="InterPro"/>
</dbReference>
<dbReference type="GO" id="GO:0005829">
    <property type="term" value="C:cytosol"/>
    <property type="evidence" value="ECO:0007669"/>
    <property type="project" value="TreeGrafter"/>
</dbReference>
<comment type="similarity">
    <text evidence="3">Belongs to the class-I pyridoxal-phosphate-dependent aminotransferase family.</text>
</comment>
<dbReference type="EC" id="2.6.1.1" evidence="14"/>
<protein>
    <recommendedName>
        <fullName evidence="14">Aspartate aminotransferase</fullName>
        <ecNumber evidence="14">2.6.1.1</ecNumber>
    </recommendedName>
</protein>
<evidence type="ECO:0000256" key="5">
    <source>
        <dbReference type="ARBA" id="ARBA00022490"/>
    </source>
</evidence>
<keyword evidence="5" id="KW-0963">Cytoplasm</keyword>
<evidence type="ECO:0000256" key="6">
    <source>
        <dbReference type="ARBA" id="ARBA00022576"/>
    </source>
</evidence>
<dbReference type="InterPro" id="IPR015421">
    <property type="entry name" value="PyrdxlP-dep_Trfase_major"/>
</dbReference>
<dbReference type="PANTHER" id="PTHR11879">
    <property type="entry name" value="ASPARTATE AMINOTRANSFERASE"/>
    <property type="match status" value="1"/>
</dbReference>
<feature type="domain" description="Aminotransferase class I/classII large" evidence="15">
    <location>
        <begin position="29"/>
        <end position="402"/>
    </location>
</feature>
<comment type="catalytic activity">
    <reaction evidence="10">
        <text>(2S)-2-aminobutanoate + 2-oxoglutarate = 2-oxobutanoate + L-glutamate</text>
        <dbReference type="Rhea" id="RHEA:70223"/>
        <dbReference type="ChEBI" id="CHEBI:16763"/>
        <dbReference type="ChEBI" id="CHEBI:16810"/>
        <dbReference type="ChEBI" id="CHEBI:29985"/>
        <dbReference type="ChEBI" id="CHEBI:74359"/>
    </reaction>
    <physiologicalReaction direction="right-to-left" evidence="10">
        <dbReference type="Rhea" id="RHEA:70225"/>
    </physiologicalReaction>
</comment>
<dbReference type="AlphaFoldDB" id="A0A3B3T2X6"/>
<keyword evidence="9" id="KW-0663">Pyridoxal phosphate</keyword>
<dbReference type="GO" id="GO:0047801">
    <property type="term" value="F:L-cysteine transaminase activity"/>
    <property type="evidence" value="ECO:0007669"/>
    <property type="project" value="UniProtKB-EC"/>
</dbReference>
<dbReference type="InterPro" id="IPR004839">
    <property type="entry name" value="Aminotransferase_I/II_large"/>
</dbReference>
<evidence type="ECO:0000256" key="4">
    <source>
        <dbReference type="ARBA" id="ARBA00011738"/>
    </source>
</evidence>
<evidence type="ECO:0000256" key="2">
    <source>
        <dbReference type="ARBA" id="ARBA00004496"/>
    </source>
</evidence>
<accession>A0A3B3T2X6</accession>
<evidence type="ECO:0000256" key="8">
    <source>
        <dbReference type="ARBA" id="ARBA00022679"/>
    </source>
</evidence>
<dbReference type="GO" id="GO:0006532">
    <property type="term" value="P:aspartate biosynthetic process"/>
    <property type="evidence" value="ECO:0007669"/>
    <property type="project" value="TreeGrafter"/>
</dbReference>
<dbReference type="SUPFAM" id="SSF53383">
    <property type="entry name" value="PLP-dependent transferases"/>
    <property type="match status" value="1"/>
</dbReference>
<dbReference type="NCBIfam" id="NF006719">
    <property type="entry name" value="PRK09257.1"/>
    <property type="match status" value="1"/>
</dbReference>
<evidence type="ECO:0000256" key="7">
    <source>
        <dbReference type="ARBA" id="ARBA00022605"/>
    </source>
</evidence>
<reference evidence="16" key="2">
    <citation type="submission" date="2025-09" db="UniProtKB">
        <authorList>
            <consortium name="Ensembl"/>
        </authorList>
    </citation>
    <scope>IDENTIFICATION</scope>
</reference>
<dbReference type="GeneTree" id="ENSGT00950000183082"/>
<keyword evidence="17" id="KW-1185">Reference proteome</keyword>
<dbReference type="GO" id="GO:0004069">
    <property type="term" value="F:L-aspartate:2-oxoglutarate aminotransferase activity"/>
    <property type="evidence" value="ECO:0007669"/>
    <property type="project" value="UniProtKB-EC"/>
</dbReference>
<dbReference type="InterPro" id="IPR004838">
    <property type="entry name" value="NHTrfase_class1_PyrdxlP-BS"/>
</dbReference>
<evidence type="ECO:0000256" key="10">
    <source>
        <dbReference type="ARBA" id="ARBA00036027"/>
    </source>
</evidence>
<proteinExistence type="inferred from homology"/>
<evidence type="ECO:0000256" key="11">
    <source>
        <dbReference type="ARBA" id="ARBA00048507"/>
    </source>
</evidence>
<evidence type="ECO:0000256" key="12">
    <source>
        <dbReference type="ARBA" id="ARBA00048761"/>
    </source>
</evidence>
<comment type="catalytic activity">
    <reaction evidence="12">
        <text>3-sulfino-L-alanine + 2-oxoglutarate = 3-sulfinopyruvate + L-glutamate</text>
        <dbReference type="Rhea" id="RHEA:70295"/>
        <dbReference type="ChEBI" id="CHEBI:16810"/>
        <dbReference type="ChEBI" id="CHEBI:29985"/>
        <dbReference type="ChEBI" id="CHEBI:61085"/>
        <dbReference type="ChEBI" id="CHEBI:140699"/>
    </reaction>
    <physiologicalReaction direction="right-to-left" evidence="12">
        <dbReference type="Rhea" id="RHEA:70297"/>
    </physiologicalReaction>
</comment>
<keyword evidence="8 14" id="KW-0808">Transferase</keyword>
<dbReference type="CDD" id="cd00609">
    <property type="entry name" value="AAT_like"/>
    <property type="match status" value="1"/>
</dbReference>
<dbReference type="Proteomes" id="UP000261540">
    <property type="component" value="Unplaced"/>
</dbReference>
<dbReference type="InterPro" id="IPR015424">
    <property type="entry name" value="PyrdxlP-dep_Trfase"/>
</dbReference>
<evidence type="ECO:0000256" key="14">
    <source>
        <dbReference type="RuleBase" id="RU000480"/>
    </source>
</evidence>
<reference evidence="16" key="1">
    <citation type="submission" date="2025-08" db="UniProtKB">
        <authorList>
            <consortium name="Ensembl"/>
        </authorList>
    </citation>
    <scope>IDENTIFICATION</scope>
</reference>
<dbReference type="PRINTS" id="PR00799">
    <property type="entry name" value="TRANSAMINASE"/>
</dbReference>
<comment type="cofactor">
    <cofactor evidence="1">
        <name>pyridoxal 5'-phosphate</name>
        <dbReference type="ChEBI" id="CHEBI:597326"/>
    </cofactor>
</comment>
<evidence type="ECO:0000256" key="13">
    <source>
        <dbReference type="ARBA" id="ARBA00049350"/>
    </source>
</evidence>
<dbReference type="InterPro" id="IPR015422">
    <property type="entry name" value="PyrdxlP-dep_Trfase_small"/>
</dbReference>
<comment type="subcellular location">
    <subcellularLocation>
        <location evidence="2">Cytoplasm</location>
    </subcellularLocation>
</comment>
<evidence type="ECO:0000313" key="17">
    <source>
        <dbReference type="Proteomes" id="UP000261540"/>
    </source>
</evidence>
<dbReference type="STRING" id="1676925.ENSPKIP00000036818"/>
<comment type="miscellaneous">
    <text evidence="14">In eukaryotes there are cytoplasmic, mitochondrial and chloroplastic isozymes.</text>
</comment>
<comment type="catalytic activity">
    <reaction evidence="11">
        <text>L-aspartate + 2-oxoglutarate = oxaloacetate + L-glutamate</text>
        <dbReference type="Rhea" id="RHEA:21824"/>
        <dbReference type="ChEBI" id="CHEBI:16452"/>
        <dbReference type="ChEBI" id="CHEBI:16810"/>
        <dbReference type="ChEBI" id="CHEBI:29985"/>
        <dbReference type="ChEBI" id="CHEBI:29991"/>
        <dbReference type="EC" id="2.6.1.1"/>
    </reaction>
    <physiologicalReaction direction="left-to-right" evidence="11">
        <dbReference type="Rhea" id="RHEA:21825"/>
    </physiologicalReaction>
</comment>
<evidence type="ECO:0000256" key="1">
    <source>
        <dbReference type="ARBA" id="ARBA00001933"/>
    </source>
</evidence>
<dbReference type="Gene3D" id="3.40.640.10">
    <property type="entry name" value="Type I PLP-dependent aspartate aminotransferase-like (Major domain)"/>
    <property type="match status" value="1"/>
</dbReference>
<sequence length="410" mass="45768">MSVFSEVPQAAPVAVFKLTADFREDTDPRKVNLGVGAYRTDDCQPWVLPVVKKVEKIIVEDQSLNHEYLPILGLPEFRCSASKIALGEESPAIKEKRVGGVQCLGGTGALKVGAEYLRRWYNGNNNTGTPVYVSTPTWENHNGVFVDAGFQDIRTYRYWEPEKRGLALGGFLADLENAPERSIIVLHACAHNPTGTDPTQQEWMQIADVMKRRSLFPFFDSAYQGFASGSLEKDAWAVRYFVSQGFEIFCAQSFSKNFGLYNERVGNLTVVANDGENLARVLSQMEKIVRTTWSNPPSQGARLVAVTLTTPELFEEWKGNVKTMADRVLLMRAQLKAKLQGLGTPGTWDHITQQIGMFSFTGLNPKQVEFLIKEKHVYLMASGRINMCGLTSKNIDYVAESIHEAVTKIQ</sequence>
<dbReference type="Pfam" id="PF00155">
    <property type="entry name" value="Aminotran_1_2"/>
    <property type="match status" value="1"/>
</dbReference>
<keyword evidence="7" id="KW-0028">Amino-acid biosynthesis</keyword>
<comment type="subunit">
    <text evidence="4 14">Homodimer.</text>
</comment>
<evidence type="ECO:0000259" key="15">
    <source>
        <dbReference type="Pfam" id="PF00155"/>
    </source>
</evidence>
<keyword evidence="6 14" id="KW-0032">Aminotransferase</keyword>
<comment type="catalytic activity">
    <reaction evidence="13">
        <text>L-cysteine + 2-oxoglutarate = 2-oxo-3-sulfanylpropanoate + L-glutamate</text>
        <dbReference type="Rhea" id="RHEA:17441"/>
        <dbReference type="ChEBI" id="CHEBI:16810"/>
        <dbReference type="ChEBI" id="CHEBI:29985"/>
        <dbReference type="ChEBI" id="CHEBI:35235"/>
        <dbReference type="ChEBI" id="CHEBI:57678"/>
        <dbReference type="EC" id="2.6.1.3"/>
    </reaction>
    <physiologicalReaction direction="left-to-right" evidence="13">
        <dbReference type="Rhea" id="RHEA:17442"/>
    </physiologicalReaction>
</comment>
<dbReference type="FunFam" id="3.90.1150.10:FF:000001">
    <property type="entry name" value="Aspartate aminotransferase"/>
    <property type="match status" value="1"/>
</dbReference>
<dbReference type="Gene3D" id="3.90.1150.10">
    <property type="entry name" value="Aspartate Aminotransferase, domain 1"/>
    <property type="match status" value="1"/>
</dbReference>
<evidence type="ECO:0000256" key="9">
    <source>
        <dbReference type="ARBA" id="ARBA00022898"/>
    </source>
</evidence>
<organism evidence="16 17">
    <name type="scientific">Paramormyrops kingsleyae</name>
    <dbReference type="NCBI Taxonomy" id="1676925"/>
    <lineage>
        <taxon>Eukaryota</taxon>
        <taxon>Metazoa</taxon>
        <taxon>Chordata</taxon>
        <taxon>Craniata</taxon>
        <taxon>Vertebrata</taxon>
        <taxon>Euteleostomi</taxon>
        <taxon>Actinopterygii</taxon>
        <taxon>Neopterygii</taxon>
        <taxon>Teleostei</taxon>
        <taxon>Osteoglossocephala</taxon>
        <taxon>Osteoglossomorpha</taxon>
        <taxon>Osteoglossiformes</taxon>
        <taxon>Mormyridae</taxon>
        <taxon>Paramormyrops</taxon>
    </lineage>
</organism>
<name>A0A3B3T2X6_9TELE</name>
<dbReference type="Ensembl" id="ENSPKIT00000017771.1">
    <property type="protein sequence ID" value="ENSPKIP00000036818.1"/>
    <property type="gene ID" value="ENSPKIG00000015231.1"/>
</dbReference>
<dbReference type="InterPro" id="IPR000796">
    <property type="entry name" value="Asp_trans"/>
</dbReference>
<dbReference type="FunFam" id="3.40.640.10:FF:000044">
    <property type="entry name" value="Aspartate aminotransferase"/>
    <property type="match status" value="1"/>
</dbReference>
<evidence type="ECO:0000313" key="16">
    <source>
        <dbReference type="Ensembl" id="ENSPKIP00000036818.1"/>
    </source>
</evidence>
<evidence type="ECO:0000256" key="3">
    <source>
        <dbReference type="ARBA" id="ARBA00007441"/>
    </source>
</evidence>
<dbReference type="GO" id="GO:0120554">
    <property type="term" value="F:2-aminobutanoate transaminase activity"/>
    <property type="evidence" value="ECO:0007669"/>
    <property type="project" value="RHEA"/>
</dbReference>
<dbReference type="OrthoDB" id="6752799at2759"/>